<feature type="transmembrane region" description="Helical" evidence="6">
    <location>
        <begin position="102"/>
        <end position="121"/>
    </location>
</feature>
<feature type="transmembrane region" description="Helical" evidence="6">
    <location>
        <begin position="253"/>
        <end position="271"/>
    </location>
</feature>
<dbReference type="SUPFAM" id="SSF103473">
    <property type="entry name" value="MFS general substrate transporter"/>
    <property type="match status" value="1"/>
</dbReference>
<feature type="region of interest" description="Disordered" evidence="5">
    <location>
        <begin position="459"/>
        <end position="478"/>
    </location>
</feature>
<feature type="transmembrane region" description="Helical" evidence="6">
    <location>
        <begin position="435"/>
        <end position="456"/>
    </location>
</feature>
<dbReference type="GO" id="GO:0016020">
    <property type="term" value="C:membrane"/>
    <property type="evidence" value="ECO:0007669"/>
    <property type="project" value="UniProtKB-SubCell"/>
</dbReference>
<feature type="compositionally biased region" description="Basic and acidic residues" evidence="5">
    <location>
        <begin position="459"/>
        <end position="470"/>
    </location>
</feature>
<accession>A0AAV2D785</accession>
<evidence type="ECO:0000256" key="2">
    <source>
        <dbReference type="ARBA" id="ARBA00022692"/>
    </source>
</evidence>
<reference evidence="7 8" key="1">
    <citation type="submission" date="2024-04" db="EMBL/GenBank/DDBJ databases">
        <authorList>
            <person name="Fracassetti M."/>
        </authorList>
    </citation>
    <scope>NUCLEOTIDE SEQUENCE [LARGE SCALE GENOMIC DNA]</scope>
</reference>
<feature type="transmembrane region" description="Helical" evidence="6">
    <location>
        <begin position="162"/>
        <end position="184"/>
    </location>
</feature>
<dbReference type="InterPro" id="IPR010291">
    <property type="entry name" value="Ion_channel_UNC-93"/>
</dbReference>
<feature type="transmembrane region" description="Helical" evidence="6">
    <location>
        <begin position="37"/>
        <end position="57"/>
    </location>
</feature>
<dbReference type="EMBL" id="OZ034815">
    <property type="protein sequence ID" value="CAL1367085.1"/>
    <property type="molecule type" value="Genomic_DNA"/>
</dbReference>
<comment type="subcellular location">
    <subcellularLocation>
        <location evidence="1">Membrane</location>
        <topology evidence="1">Multi-pass membrane protein</topology>
    </subcellularLocation>
</comment>
<feature type="transmembrane region" description="Helical" evidence="6">
    <location>
        <begin position="324"/>
        <end position="347"/>
    </location>
</feature>
<evidence type="ECO:0000313" key="8">
    <source>
        <dbReference type="Proteomes" id="UP001497516"/>
    </source>
</evidence>
<keyword evidence="4 6" id="KW-0472">Membrane</keyword>
<keyword evidence="8" id="KW-1185">Reference proteome</keyword>
<evidence type="ECO:0008006" key="9">
    <source>
        <dbReference type="Google" id="ProtNLM"/>
    </source>
</evidence>
<sequence length="478" mass="51433">MGLEDGTGTTDHNQDSGATIAASETTPYIAWRRNSPLVQVILMGLVCFCCPGMFRALSGMGGGGQVDPTAANNANTALYAALAVFCVVGGGLFNIAGPRLMLPAGCITYALYALSFLYYNHTRDQTVIVVAGGILGVGGGMLWSVQGAILTSYPPPERKGAYISMFWVIFSSGGVVGGLIPFSLNFHRGADSVNDATYIVFIVFMVAGTILSIAILPKNQLLRDDGSRCTSTAHSNPATETVELLKLFTNWKMLLLAPAACASNFFYTYQFNNVNAAQFTTRTRGLNNVSYWGAQMVGSAAIGHVFDLDLGLKKPNNKRRHQGFLGIGTVFLVSTAIWAGGFANQLHYSFADMPQPKLDFMDSGPKFAGPFVLYFGYGLLDSIFQSMIYWVIGALADDSKVLSRYVGFYKGVQSAGASLAWWLDARRVPMMAQLAVNWALSTVSFPLLVVLVALAVKDEQKGEQKEERKGQVHGGESS</sequence>
<dbReference type="Gene3D" id="1.20.1250.20">
    <property type="entry name" value="MFS general substrate transporter like domains"/>
    <property type="match status" value="1"/>
</dbReference>
<keyword evidence="2 6" id="KW-0812">Transmembrane</keyword>
<evidence type="ECO:0000256" key="3">
    <source>
        <dbReference type="ARBA" id="ARBA00022989"/>
    </source>
</evidence>
<dbReference type="AlphaFoldDB" id="A0AAV2D785"/>
<feature type="transmembrane region" description="Helical" evidence="6">
    <location>
        <begin position="367"/>
        <end position="392"/>
    </location>
</feature>
<evidence type="ECO:0000256" key="4">
    <source>
        <dbReference type="ARBA" id="ARBA00023136"/>
    </source>
</evidence>
<dbReference type="PANTHER" id="PTHR23294:SF59">
    <property type="entry name" value="UNC93-LIKE PROTEIN C922.05C"/>
    <property type="match status" value="1"/>
</dbReference>
<organism evidence="7 8">
    <name type="scientific">Linum trigynum</name>
    <dbReference type="NCBI Taxonomy" id="586398"/>
    <lineage>
        <taxon>Eukaryota</taxon>
        <taxon>Viridiplantae</taxon>
        <taxon>Streptophyta</taxon>
        <taxon>Embryophyta</taxon>
        <taxon>Tracheophyta</taxon>
        <taxon>Spermatophyta</taxon>
        <taxon>Magnoliopsida</taxon>
        <taxon>eudicotyledons</taxon>
        <taxon>Gunneridae</taxon>
        <taxon>Pentapetalae</taxon>
        <taxon>rosids</taxon>
        <taxon>fabids</taxon>
        <taxon>Malpighiales</taxon>
        <taxon>Linaceae</taxon>
        <taxon>Linum</taxon>
    </lineage>
</organism>
<keyword evidence="3 6" id="KW-1133">Transmembrane helix</keyword>
<feature type="transmembrane region" description="Helical" evidence="6">
    <location>
        <begin position="196"/>
        <end position="216"/>
    </location>
</feature>
<evidence type="ECO:0000256" key="1">
    <source>
        <dbReference type="ARBA" id="ARBA00004141"/>
    </source>
</evidence>
<feature type="transmembrane region" description="Helical" evidence="6">
    <location>
        <begin position="77"/>
        <end position="95"/>
    </location>
</feature>
<dbReference type="Proteomes" id="UP001497516">
    <property type="component" value="Chromosome 2"/>
</dbReference>
<evidence type="ECO:0000313" key="7">
    <source>
        <dbReference type="EMBL" id="CAL1367085.1"/>
    </source>
</evidence>
<dbReference type="InterPro" id="IPR051617">
    <property type="entry name" value="UNC-93-like_regulator"/>
</dbReference>
<evidence type="ECO:0000256" key="6">
    <source>
        <dbReference type="SAM" id="Phobius"/>
    </source>
</evidence>
<protein>
    <recommendedName>
        <fullName evidence="9">UNC93-like protein 2</fullName>
    </recommendedName>
</protein>
<dbReference type="PANTHER" id="PTHR23294">
    <property type="entry name" value="ET TRANSLATION PRODUCT-RELATED"/>
    <property type="match status" value="1"/>
</dbReference>
<name>A0AAV2D785_9ROSI</name>
<feature type="transmembrane region" description="Helical" evidence="6">
    <location>
        <begin position="127"/>
        <end position="150"/>
    </location>
</feature>
<evidence type="ECO:0000256" key="5">
    <source>
        <dbReference type="SAM" id="MobiDB-lite"/>
    </source>
</evidence>
<dbReference type="Pfam" id="PF05978">
    <property type="entry name" value="UNC-93"/>
    <property type="match status" value="1"/>
</dbReference>
<proteinExistence type="predicted"/>
<gene>
    <name evidence="7" type="ORF">LTRI10_LOCUS10936</name>
</gene>
<dbReference type="InterPro" id="IPR036259">
    <property type="entry name" value="MFS_trans_sf"/>
</dbReference>